<protein>
    <recommendedName>
        <fullName evidence="4">Yeast cell wall synthesis Kre9/Knh1-like N-terminal domain-containing protein</fullName>
    </recommendedName>
</protein>
<evidence type="ECO:0000313" key="6">
    <source>
        <dbReference type="Proteomes" id="UP001215280"/>
    </source>
</evidence>
<keyword evidence="6" id="KW-1185">Reference proteome</keyword>
<name>A0AAD7JAL2_9AGAR</name>
<evidence type="ECO:0000313" key="5">
    <source>
        <dbReference type="EMBL" id="KAJ7758208.1"/>
    </source>
</evidence>
<comment type="caution">
    <text evidence="5">The sequence shown here is derived from an EMBL/GenBank/DDBJ whole genome shotgun (WGS) entry which is preliminary data.</text>
</comment>
<dbReference type="PANTHER" id="PTHR35185:SF1">
    <property type="entry name" value="UPF0619 GPI-ANCHORED MEMBRANE PROTEIN C1322.10"/>
    <property type="match status" value="1"/>
</dbReference>
<organism evidence="5 6">
    <name type="scientific">Mycena maculata</name>
    <dbReference type="NCBI Taxonomy" id="230809"/>
    <lineage>
        <taxon>Eukaryota</taxon>
        <taxon>Fungi</taxon>
        <taxon>Dikarya</taxon>
        <taxon>Basidiomycota</taxon>
        <taxon>Agaricomycotina</taxon>
        <taxon>Agaricomycetes</taxon>
        <taxon>Agaricomycetidae</taxon>
        <taxon>Agaricales</taxon>
        <taxon>Marasmiineae</taxon>
        <taxon>Mycenaceae</taxon>
        <taxon>Mycena</taxon>
    </lineage>
</organism>
<feature type="region of interest" description="Disordered" evidence="2">
    <location>
        <begin position="132"/>
        <end position="174"/>
    </location>
</feature>
<gene>
    <name evidence="5" type="ORF">DFH07DRAFT_819019</name>
</gene>
<evidence type="ECO:0000256" key="3">
    <source>
        <dbReference type="SAM" id="SignalP"/>
    </source>
</evidence>
<dbReference type="InterPro" id="IPR052479">
    <property type="entry name" value="GPI-anchor_Adhesion_Reg"/>
</dbReference>
<feature type="domain" description="Yeast cell wall synthesis Kre9/Knh1-like N-terminal" evidence="4">
    <location>
        <begin position="26"/>
        <end position="107"/>
    </location>
</feature>
<dbReference type="Proteomes" id="UP001215280">
    <property type="component" value="Unassembled WGS sequence"/>
</dbReference>
<dbReference type="InterPro" id="IPR018466">
    <property type="entry name" value="Kre9/Knh1-like_N"/>
</dbReference>
<dbReference type="AlphaFoldDB" id="A0AAD7JAL2"/>
<sequence length="200" mass="19377">MFTTICSTLALVSSALALTINAPPSDVTVGVPTSITWSSTSSDPVFSVELIHPSFNQALALANNVNPANNNVSITIPPVPAGDGYTIEFVNVTNINDVFATSSDFSITVPASLSSSASAAGVSESATASAAGSVTGSAPQSTATSPSSASASGATSGSPSGTSSSSAGAPSSSSNSALSLHRVPAAATLLLALVAVAFAL</sequence>
<proteinExistence type="predicted"/>
<evidence type="ECO:0000256" key="2">
    <source>
        <dbReference type="SAM" id="MobiDB-lite"/>
    </source>
</evidence>
<keyword evidence="1 3" id="KW-0732">Signal</keyword>
<accession>A0AAD7JAL2</accession>
<reference evidence="5" key="1">
    <citation type="submission" date="2023-03" db="EMBL/GenBank/DDBJ databases">
        <title>Massive genome expansion in bonnet fungi (Mycena s.s.) driven by repeated elements and novel gene families across ecological guilds.</title>
        <authorList>
            <consortium name="Lawrence Berkeley National Laboratory"/>
            <person name="Harder C.B."/>
            <person name="Miyauchi S."/>
            <person name="Viragh M."/>
            <person name="Kuo A."/>
            <person name="Thoen E."/>
            <person name="Andreopoulos B."/>
            <person name="Lu D."/>
            <person name="Skrede I."/>
            <person name="Drula E."/>
            <person name="Henrissat B."/>
            <person name="Morin E."/>
            <person name="Kohler A."/>
            <person name="Barry K."/>
            <person name="LaButti K."/>
            <person name="Morin E."/>
            <person name="Salamov A."/>
            <person name="Lipzen A."/>
            <person name="Mereny Z."/>
            <person name="Hegedus B."/>
            <person name="Baldrian P."/>
            <person name="Stursova M."/>
            <person name="Weitz H."/>
            <person name="Taylor A."/>
            <person name="Grigoriev I.V."/>
            <person name="Nagy L.G."/>
            <person name="Martin F."/>
            <person name="Kauserud H."/>
        </authorList>
    </citation>
    <scope>NUCLEOTIDE SEQUENCE</scope>
    <source>
        <strain evidence="5">CBHHK188m</strain>
    </source>
</reference>
<feature type="signal peptide" evidence="3">
    <location>
        <begin position="1"/>
        <end position="17"/>
    </location>
</feature>
<dbReference type="EMBL" id="JARJLG010000056">
    <property type="protein sequence ID" value="KAJ7758208.1"/>
    <property type="molecule type" value="Genomic_DNA"/>
</dbReference>
<evidence type="ECO:0000256" key="1">
    <source>
        <dbReference type="ARBA" id="ARBA00022729"/>
    </source>
</evidence>
<evidence type="ECO:0000259" key="4">
    <source>
        <dbReference type="Pfam" id="PF10342"/>
    </source>
</evidence>
<dbReference type="PANTHER" id="PTHR35185">
    <property type="entry name" value="SERINE/THREONINE-RICH PROTEIN ADG2-RELATED"/>
    <property type="match status" value="1"/>
</dbReference>
<dbReference type="Pfam" id="PF10342">
    <property type="entry name" value="Kre9_KNH"/>
    <property type="match status" value="1"/>
</dbReference>
<feature type="chain" id="PRO_5042176778" description="Yeast cell wall synthesis Kre9/Knh1-like N-terminal domain-containing protein" evidence="3">
    <location>
        <begin position="18"/>
        <end position="200"/>
    </location>
</feature>